<dbReference type="Gene3D" id="2.30.30.40">
    <property type="entry name" value="SH3 Domains"/>
    <property type="match status" value="2"/>
</dbReference>
<dbReference type="SMART" id="SM00287">
    <property type="entry name" value="SH3b"/>
    <property type="match status" value="2"/>
</dbReference>
<dbReference type="InterPro" id="IPR036028">
    <property type="entry name" value="SH3-like_dom_sf"/>
</dbReference>
<feature type="domain" description="SH3" evidence="6">
    <location>
        <begin position="100"/>
        <end position="166"/>
    </location>
</feature>
<comment type="caution">
    <text evidence="9">The sequence shown here is derived from an EMBL/GenBank/DDBJ whole genome shotgun (WGS) entry which is preliminary data.</text>
</comment>
<reference evidence="9 10" key="1">
    <citation type="submission" date="2022-09" db="EMBL/GenBank/DDBJ databases">
        <authorList>
            <person name="Han X.L."/>
            <person name="Wang Q."/>
            <person name="Lu T."/>
        </authorList>
    </citation>
    <scope>NUCLEOTIDE SEQUENCE [LARGE SCALE GENOMIC DNA]</scope>
    <source>
        <strain evidence="9 10">WQ 127069</strain>
    </source>
</reference>
<dbReference type="InterPro" id="IPR001452">
    <property type="entry name" value="SH3_domain"/>
</dbReference>
<keyword evidence="5" id="KW-0788">Thiol protease</keyword>
<keyword evidence="10" id="KW-1185">Reference proteome</keyword>
<evidence type="ECO:0000256" key="2">
    <source>
        <dbReference type="ARBA" id="ARBA00022443"/>
    </source>
</evidence>
<keyword evidence="4" id="KW-0378">Hydrolase</keyword>
<dbReference type="EMBL" id="JAOQIO010000098">
    <property type="protein sequence ID" value="MCU6796122.1"/>
    <property type="molecule type" value="Genomic_DNA"/>
</dbReference>
<dbReference type="Proteomes" id="UP001652445">
    <property type="component" value="Unassembled WGS sequence"/>
</dbReference>
<accession>A0ABT2UQL3</accession>
<feature type="domain" description="SH3b" evidence="7">
    <location>
        <begin position="27"/>
        <end position="93"/>
    </location>
</feature>
<proteinExistence type="inferred from homology"/>
<sequence>MKKHLATLLLATTLTTGVGLLVPNQADASSAVIVSSVNFRTGASVDSSSKGFLKAGETVEILSKINDYWYKIRDSKGETGYVSTSSQYIKETSSGGSGTNDPSSAVIVSSVNFRTGASTDSSSIRFLKAGETVKILSKVNDYWYKVSDSNGVTGYVSTNSQYIKPSTSGGSSGGSGGNNGGNTSNTINSVIKAGKSYLGTPYEYGSDRSNTNTFDCSDFVRQAFKDGANITLPSDSRQQGDYVRKIGKTTTNWSNLKVGDLMFFMDYKGTSKSAYPSNTANQRITHVGIYLGDGKILHTYSKESGGVRIDTIDNRHWEYRFIFGGSAL</sequence>
<dbReference type="InterPro" id="IPR038765">
    <property type="entry name" value="Papain-like_cys_pep_sf"/>
</dbReference>
<keyword evidence="2" id="KW-0728">SH3 domain</keyword>
<evidence type="ECO:0000259" key="7">
    <source>
        <dbReference type="PROSITE" id="PS51781"/>
    </source>
</evidence>
<dbReference type="SUPFAM" id="SSF50044">
    <property type="entry name" value="SH3-domain"/>
    <property type="match status" value="2"/>
</dbReference>
<dbReference type="Gene3D" id="3.90.1720.10">
    <property type="entry name" value="endopeptidase domain like (from Nostoc punctiforme)"/>
    <property type="match status" value="1"/>
</dbReference>
<dbReference type="PROSITE" id="PS51781">
    <property type="entry name" value="SH3B"/>
    <property type="match status" value="2"/>
</dbReference>
<dbReference type="Pfam" id="PF00877">
    <property type="entry name" value="NLPC_P60"/>
    <property type="match status" value="1"/>
</dbReference>
<evidence type="ECO:0000256" key="5">
    <source>
        <dbReference type="ARBA" id="ARBA00022807"/>
    </source>
</evidence>
<dbReference type="InterPro" id="IPR051202">
    <property type="entry name" value="Peptidase_C40"/>
</dbReference>
<dbReference type="PANTHER" id="PTHR47053">
    <property type="entry name" value="MUREIN DD-ENDOPEPTIDASE MEPH-RELATED"/>
    <property type="match status" value="1"/>
</dbReference>
<feature type="domain" description="SH3b" evidence="7">
    <location>
        <begin position="101"/>
        <end position="165"/>
    </location>
</feature>
<evidence type="ECO:0000256" key="4">
    <source>
        <dbReference type="ARBA" id="ARBA00022801"/>
    </source>
</evidence>
<evidence type="ECO:0000259" key="6">
    <source>
        <dbReference type="PROSITE" id="PS50002"/>
    </source>
</evidence>
<dbReference type="InterPro" id="IPR003646">
    <property type="entry name" value="SH3-like_bac-type"/>
</dbReference>
<protein>
    <submittedName>
        <fullName evidence="9">SH3 domain-containing protein</fullName>
    </submittedName>
</protein>
<evidence type="ECO:0000313" key="10">
    <source>
        <dbReference type="Proteomes" id="UP001652445"/>
    </source>
</evidence>
<evidence type="ECO:0000256" key="3">
    <source>
        <dbReference type="ARBA" id="ARBA00022670"/>
    </source>
</evidence>
<evidence type="ECO:0000259" key="8">
    <source>
        <dbReference type="PROSITE" id="PS51935"/>
    </source>
</evidence>
<organism evidence="9 10">
    <name type="scientific">Paenibacillus baimaensis</name>
    <dbReference type="NCBI Taxonomy" id="2982185"/>
    <lineage>
        <taxon>Bacteria</taxon>
        <taxon>Bacillati</taxon>
        <taxon>Bacillota</taxon>
        <taxon>Bacilli</taxon>
        <taxon>Bacillales</taxon>
        <taxon>Paenibacillaceae</taxon>
        <taxon>Paenibacillus</taxon>
    </lineage>
</organism>
<dbReference type="InterPro" id="IPR000064">
    <property type="entry name" value="NLP_P60_dom"/>
</dbReference>
<name>A0ABT2UQL3_9BACL</name>
<dbReference type="Pfam" id="PF08239">
    <property type="entry name" value="SH3_3"/>
    <property type="match status" value="2"/>
</dbReference>
<dbReference type="PANTHER" id="PTHR47053:SF1">
    <property type="entry name" value="MUREIN DD-ENDOPEPTIDASE MEPH-RELATED"/>
    <property type="match status" value="1"/>
</dbReference>
<comment type="similarity">
    <text evidence="1">Belongs to the peptidase C40 family.</text>
</comment>
<dbReference type="SUPFAM" id="SSF54001">
    <property type="entry name" value="Cysteine proteinases"/>
    <property type="match status" value="1"/>
</dbReference>
<dbReference type="RefSeq" id="WP_262686960.1">
    <property type="nucleotide sequence ID" value="NZ_JAOQIO010000098.1"/>
</dbReference>
<keyword evidence="3" id="KW-0645">Protease</keyword>
<evidence type="ECO:0000313" key="9">
    <source>
        <dbReference type="EMBL" id="MCU6796122.1"/>
    </source>
</evidence>
<dbReference type="PROSITE" id="PS51935">
    <property type="entry name" value="NLPC_P60"/>
    <property type="match status" value="1"/>
</dbReference>
<dbReference type="PROSITE" id="PS50002">
    <property type="entry name" value="SH3"/>
    <property type="match status" value="1"/>
</dbReference>
<gene>
    <name evidence="9" type="ORF">OB236_28775</name>
</gene>
<evidence type="ECO:0000256" key="1">
    <source>
        <dbReference type="ARBA" id="ARBA00007074"/>
    </source>
</evidence>
<feature type="domain" description="NlpC/P60" evidence="8">
    <location>
        <begin position="184"/>
        <end position="328"/>
    </location>
</feature>